<name>A0A6J5U7R6_PRUAR</name>
<dbReference type="Proteomes" id="UP000507222">
    <property type="component" value="Unassembled WGS sequence"/>
</dbReference>
<accession>A0A6J5U7R6</accession>
<organism evidence="1 2">
    <name type="scientific">Prunus armeniaca</name>
    <name type="common">Apricot</name>
    <name type="synonym">Armeniaca vulgaris</name>
    <dbReference type="NCBI Taxonomy" id="36596"/>
    <lineage>
        <taxon>Eukaryota</taxon>
        <taxon>Viridiplantae</taxon>
        <taxon>Streptophyta</taxon>
        <taxon>Embryophyta</taxon>
        <taxon>Tracheophyta</taxon>
        <taxon>Spermatophyta</taxon>
        <taxon>Magnoliopsida</taxon>
        <taxon>eudicotyledons</taxon>
        <taxon>Gunneridae</taxon>
        <taxon>Pentapetalae</taxon>
        <taxon>rosids</taxon>
        <taxon>fabids</taxon>
        <taxon>Rosales</taxon>
        <taxon>Rosaceae</taxon>
        <taxon>Amygdaloideae</taxon>
        <taxon>Amygdaleae</taxon>
        <taxon>Prunus</taxon>
    </lineage>
</organism>
<reference evidence="1 2" key="1">
    <citation type="submission" date="2020-05" db="EMBL/GenBank/DDBJ databases">
        <authorList>
            <person name="Campoy J."/>
            <person name="Schneeberger K."/>
            <person name="Spophaly S."/>
        </authorList>
    </citation>
    <scope>NUCLEOTIDE SEQUENCE [LARGE SCALE GENOMIC DNA]</scope>
    <source>
        <strain evidence="1">PruArmRojPasFocal</strain>
    </source>
</reference>
<evidence type="ECO:0000313" key="1">
    <source>
        <dbReference type="EMBL" id="CAB4271165.1"/>
    </source>
</evidence>
<dbReference type="EMBL" id="CAEKDK010000002">
    <property type="protein sequence ID" value="CAB4271165.1"/>
    <property type="molecule type" value="Genomic_DNA"/>
</dbReference>
<evidence type="ECO:0000313" key="2">
    <source>
        <dbReference type="Proteomes" id="UP000507222"/>
    </source>
</evidence>
<dbReference type="AlphaFoldDB" id="A0A6J5U7R6"/>
<proteinExistence type="predicted"/>
<protein>
    <submittedName>
        <fullName evidence="1">Uncharacterized protein</fullName>
    </submittedName>
</protein>
<gene>
    <name evidence="1" type="ORF">CURHAP_LOCUS17512</name>
</gene>
<sequence>MLRWWDHWAEEALQKLEHLQLLRSLRPIYLQNGPTREAQNPVEDEFRVFDEMQPILCGGPHS</sequence>